<evidence type="ECO:0000256" key="1">
    <source>
        <dbReference type="SAM" id="SignalP"/>
    </source>
</evidence>
<dbReference type="EMBL" id="JBHUPA010000008">
    <property type="protein sequence ID" value="MFD2963719.1"/>
    <property type="molecule type" value="Genomic_DNA"/>
</dbReference>
<feature type="domain" description="Tail specific protease" evidence="2">
    <location>
        <begin position="133"/>
        <end position="317"/>
    </location>
</feature>
<evidence type="ECO:0000259" key="2">
    <source>
        <dbReference type="Pfam" id="PF03572"/>
    </source>
</evidence>
<proteinExistence type="predicted"/>
<accession>A0ABW6B672</accession>
<name>A0ABW6B672_9SPHI</name>
<evidence type="ECO:0000313" key="4">
    <source>
        <dbReference type="Proteomes" id="UP001597560"/>
    </source>
</evidence>
<feature type="chain" id="PRO_5046676745" evidence="1">
    <location>
        <begin position="25"/>
        <end position="343"/>
    </location>
</feature>
<reference evidence="4" key="1">
    <citation type="journal article" date="2019" name="Int. J. Syst. Evol. Microbiol.">
        <title>The Global Catalogue of Microorganisms (GCM) 10K type strain sequencing project: providing services to taxonomists for standard genome sequencing and annotation.</title>
        <authorList>
            <consortium name="The Broad Institute Genomics Platform"/>
            <consortium name="The Broad Institute Genome Sequencing Center for Infectious Disease"/>
            <person name="Wu L."/>
            <person name="Ma J."/>
        </authorList>
    </citation>
    <scope>NUCLEOTIDE SEQUENCE [LARGE SCALE GENOMIC DNA]</scope>
    <source>
        <strain evidence="4">KCTC 23098</strain>
    </source>
</reference>
<evidence type="ECO:0000313" key="3">
    <source>
        <dbReference type="EMBL" id="MFD2963719.1"/>
    </source>
</evidence>
<sequence length="343" mass="37642">MQVFPLAKYLLLIVSLLSSLYSQAQQHTLLDRIIRQTQEGSVYRKRLLWDTLKPQIYAAYNTAGTDTLVALRAAVGLMLDKLDDNHSFILYKGKYIGRTGRRNTMDQLNQQTKNALKKQLGSPVHTAKLANGIAYISVPGMPAGAKDGPDKAHILGQKLRDSLCSLDLSYLKGIIVDLRLNTGGNMYPMIGGLGPLLGDGNAGSFIRDGKILSTWSIKRSNVYLGRRAFTTINNNCKSNRKLKIAVLIGPVTSSAGEATAISFIGKKNVKSFGEPTSGLITANQMMALAADVYYYLSVSTEADRNGKEYTKPIQPDELIMDGDNFENLHADQKVIAALKWLEN</sequence>
<keyword evidence="1" id="KW-0732">Signal</keyword>
<dbReference type="RefSeq" id="WP_377611845.1">
    <property type="nucleotide sequence ID" value="NZ_JBHUPA010000008.1"/>
</dbReference>
<keyword evidence="4" id="KW-1185">Reference proteome</keyword>
<organism evidence="3 4">
    <name type="scientific">Olivibacter jilunii</name>
    <dbReference type="NCBI Taxonomy" id="985016"/>
    <lineage>
        <taxon>Bacteria</taxon>
        <taxon>Pseudomonadati</taxon>
        <taxon>Bacteroidota</taxon>
        <taxon>Sphingobacteriia</taxon>
        <taxon>Sphingobacteriales</taxon>
        <taxon>Sphingobacteriaceae</taxon>
        <taxon>Olivibacter</taxon>
    </lineage>
</organism>
<dbReference type="InterPro" id="IPR029045">
    <property type="entry name" value="ClpP/crotonase-like_dom_sf"/>
</dbReference>
<dbReference type="Proteomes" id="UP001597560">
    <property type="component" value="Unassembled WGS sequence"/>
</dbReference>
<dbReference type="Gene3D" id="3.90.226.10">
    <property type="entry name" value="2-enoyl-CoA Hydratase, Chain A, domain 1"/>
    <property type="match status" value="1"/>
</dbReference>
<gene>
    <name evidence="3" type="ORF">ACFS6J_18075</name>
</gene>
<comment type="caution">
    <text evidence="3">The sequence shown here is derived from an EMBL/GenBank/DDBJ whole genome shotgun (WGS) entry which is preliminary data.</text>
</comment>
<dbReference type="Pfam" id="PF03572">
    <property type="entry name" value="Peptidase_S41"/>
    <property type="match status" value="1"/>
</dbReference>
<dbReference type="SUPFAM" id="SSF52096">
    <property type="entry name" value="ClpP/crotonase"/>
    <property type="match status" value="1"/>
</dbReference>
<feature type="signal peptide" evidence="1">
    <location>
        <begin position="1"/>
        <end position="24"/>
    </location>
</feature>
<dbReference type="InterPro" id="IPR005151">
    <property type="entry name" value="Tail-specific_protease"/>
</dbReference>
<protein>
    <submittedName>
        <fullName evidence="3">S41 family peptidase</fullName>
    </submittedName>
</protein>